<evidence type="ECO:0000313" key="2">
    <source>
        <dbReference type="Proteomes" id="UP000829398"/>
    </source>
</evidence>
<proteinExistence type="predicted"/>
<reference evidence="2" key="1">
    <citation type="journal article" date="2023" name="Hortic. Res.">
        <title>A chromosome-level phased genome enabling allele-level studies in sweet orange: a case study on citrus Huanglongbing tolerance.</title>
        <authorList>
            <person name="Wu B."/>
            <person name="Yu Q."/>
            <person name="Deng Z."/>
            <person name="Duan Y."/>
            <person name="Luo F."/>
            <person name="Gmitter F. Jr."/>
        </authorList>
    </citation>
    <scope>NUCLEOTIDE SEQUENCE [LARGE SCALE GENOMIC DNA]</scope>
    <source>
        <strain evidence="2">cv. Valencia</strain>
    </source>
</reference>
<gene>
    <name evidence="1" type="ORF">KPL71_009967</name>
</gene>
<name>A0ACB8MHU1_CITSI</name>
<accession>A0ACB8MHU1</accession>
<organism evidence="1 2">
    <name type="scientific">Citrus sinensis</name>
    <name type="common">Sweet orange</name>
    <name type="synonym">Citrus aurantium var. sinensis</name>
    <dbReference type="NCBI Taxonomy" id="2711"/>
    <lineage>
        <taxon>Eukaryota</taxon>
        <taxon>Viridiplantae</taxon>
        <taxon>Streptophyta</taxon>
        <taxon>Embryophyta</taxon>
        <taxon>Tracheophyta</taxon>
        <taxon>Spermatophyta</taxon>
        <taxon>Magnoliopsida</taxon>
        <taxon>eudicotyledons</taxon>
        <taxon>Gunneridae</taxon>
        <taxon>Pentapetalae</taxon>
        <taxon>rosids</taxon>
        <taxon>malvids</taxon>
        <taxon>Sapindales</taxon>
        <taxon>Rutaceae</taxon>
        <taxon>Aurantioideae</taxon>
        <taxon>Citrus</taxon>
    </lineage>
</organism>
<evidence type="ECO:0000313" key="1">
    <source>
        <dbReference type="EMBL" id="KAH9785462.1"/>
    </source>
</evidence>
<dbReference type="EMBL" id="CM039172">
    <property type="protein sequence ID" value="KAH9785462.1"/>
    <property type="molecule type" value="Genomic_DNA"/>
</dbReference>
<comment type="caution">
    <text evidence="1">The sequence shown here is derived from an EMBL/GenBank/DDBJ whole genome shotgun (WGS) entry which is preliminary data.</text>
</comment>
<dbReference type="Proteomes" id="UP000829398">
    <property type="component" value="Chromosome 3"/>
</dbReference>
<keyword evidence="2" id="KW-1185">Reference proteome</keyword>
<sequence>MAIVMCAVKVINRFKPQILMILLQICVASIYFLTEDMRLNPHIYVTYRHAAGSLVMFPFAYFLERKIRPKLTLSLFLEMFLLSLQGVSLTLNLYFASMRYVSPTFMTAIINTIPCTTFIIAVILRLEIVGVRSPRGIAKIVGTLTSLVGVIVIAFYKGPAVASLKGAPIHLGTNSVLENWLKGSILTLASRMLWSSFYITQAFTLKKYPAKLSLSAWMNGIGAAQSAVYTVIVQHKSASWSVSSCLNVFIPLWCIEQKGPVFVTIFNPLITVIVAIAAYFLVGEKLYTGCILGGVIIIIGLYSLLWGKEGDQHCLKNQKQSFPTCDVQKKPKGPCFKFIRNRDPLTNHIPYLQWNYGIVSKNTYQTNGKIEVKLVTKVFNSL</sequence>
<protein>
    <submittedName>
        <fullName evidence="1">WAT1-related protein</fullName>
    </submittedName>
</protein>